<proteinExistence type="inferred from homology"/>
<comment type="similarity">
    <text evidence="1">Belongs to the paxM FAD-dependent monooxygenase family.</text>
</comment>
<dbReference type="KEGG" id="pic:PICST_31033"/>
<dbReference type="InterPro" id="IPR050493">
    <property type="entry name" value="FAD-dep_Monooxygenase_BioMet"/>
</dbReference>
<protein>
    <submittedName>
        <fullName evidence="7">Salicylate hydroxylase (Salicylate 1-monooxygenase)</fullName>
    </submittedName>
</protein>
<dbReference type="GO" id="GO:0071949">
    <property type="term" value="F:FAD binding"/>
    <property type="evidence" value="ECO:0007669"/>
    <property type="project" value="InterPro"/>
</dbReference>
<accession>A3LSF2</accession>
<dbReference type="InterPro" id="IPR036188">
    <property type="entry name" value="FAD/NAD-bd_sf"/>
</dbReference>
<dbReference type="PRINTS" id="PR00420">
    <property type="entry name" value="RNGMNOXGNASE"/>
</dbReference>
<evidence type="ECO:0000256" key="4">
    <source>
        <dbReference type="ARBA" id="ARBA00023002"/>
    </source>
</evidence>
<dbReference type="SUPFAM" id="SSF54373">
    <property type="entry name" value="FAD-linked reductases, C-terminal domain"/>
    <property type="match status" value="1"/>
</dbReference>
<dbReference type="HOGENOM" id="CLU_009665_19_2_1"/>
<evidence type="ECO:0000313" key="7">
    <source>
        <dbReference type="EMBL" id="ABN65894.1"/>
    </source>
</evidence>
<keyword evidence="5 7" id="KW-0503">Monooxygenase</keyword>
<evidence type="ECO:0000259" key="6">
    <source>
        <dbReference type="Pfam" id="PF01494"/>
    </source>
</evidence>
<keyword evidence="3" id="KW-0274">FAD</keyword>
<keyword evidence="8" id="KW-1185">Reference proteome</keyword>
<dbReference type="InterPro" id="IPR002938">
    <property type="entry name" value="FAD-bd"/>
</dbReference>
<dbReference type="InParanoid" id="A3LSF2"/>
<dbReference type="Proteomes" id="UP000002258">
    <property type="component" value="Chromosome 3"/>
</dbReference>
<dbReference type="GeneID" id="4838214"/>
<name>A3LSF2_PICST</name>
<evidence type="ECO:0000256" key="5">
    <source>
        <dbReference type="ARBA" id="ARBA00023033"/>
    </source>
</evidence>
<organism evidence="7 8">
    <name type="scientific">Scheffersomyces stipitis (strain ATCC 58785 / CBS 6054 / NBRC 10063 / NRRL Y-11545)</name>
    <name type="common">Yeast</name>
    <name type="synonym">Pichia stipitis</name>
    <dbReference type="NCBI Taxonomy" id="322104"/>
    <lineage>
        <taxon>Eukaryota</taxon>
        <taxon>Fungi</taxon>
        <taxon>Dikarya</taxon>
        <taxon>Ascomycota</taxon>
        <taxon>Saccharomycotina</taxon>
        <taxon>Pichiomycetes</taxon>
        <taxon>Debaryomycetaceae</taxon>
        <taxon>Scheffersomyces</taxon>
    </lineage>
</organism>
<dbReference type="eggNOG" id="KOG2614">
    <property type="taxonomic scope" value="Eukaryota"/>
</dbReference>
<dbReference type="Pfam" id="PF01494">
    <property type="entry name" value="FAD_binding_3"/>
    <property type="match status" value="1"/>
</dbReference>
<keyword evidence="4" id="KW-0560">Oxidoreductase</keyword>
<evidence type="ECO:0000256" key="1">
    <source>
        <dbReference type="ARBA" id="ARBA00007992"/>
    </source>
</evidence>
<dbReference type="OMA" id="KEDGWNI"/>
<reference evidence="7 8" key="1">
    <citation type="journal article" date="2007" name="Nat. Biotechnol.">
        <title>Genome sequence of the lignocellulose-bioconverting and xylose-fermenting yeast Pichia stipitis.</title>
        <authorList>
            <person name="Jeffries T.W."/>
            <person name="Grigoriev I.V."/>
            <person name="Grimwood J."/>
            <person name="Laplaza J.M."/>
            <person name="Aerts A."/>
            <person name="Salamov A."/>
            <person name="Schmutz J."/>
            <person name="Lindquist E."/>
            <person name="Dehal P."/>
            <person name="Shapiro H."/>
            <person name="Jin Y.S."/>
            <person name="Passoth V."/>
            <person name="Richardson P.M."/>
        </authorList>
    </citation>
    <scope>NUCLEOTIDE SEQUENCE [LARGE SCALE GENOMIC DNA]</scope>
    <source>
        <strain evidence="8">ATCC 58785 / CBS 6054 / NBRC 10063 / NRRL Y-11545</strain>
    </source>
</reference>
<evidence type="ECO:0000313" key="8">
    <source>
        <dbReference type="Proteomes" id="UP000002258"/>
    </source>
</evidence>
<feature type="domain" description="FAD-binding" evidence="6">
    <location>
        <begin position="9"/>
        <end position="360"/>
    </location>
</feature>
<dbReference type="OrthoDB" id="9993796at2759"/>
<dbReference type="AlphaFoldDB" id="A3LSF2"/>
<dbReference type="STRING" id="322104.A3LSF2"/>
<dbReference type="PANTHER" id="PTHR13789:SF172">
    <property type="entry name" value="HYDROXYLASE, PUTATIVE (AFU_ORTHOLOGUE AFUA_1G12410)-RELATED"/>
    <property type="match status" value="1"/>
</dbReference>
<dbReference type="PANTHER" id="PTHR13789">
    <property type="entry name" value="MONOOXYGENASE"/>
    <property type="match status" value="1"/>
</dbReference>
<gene>
    <name evidence="7" type="primary">NHG3</name>
    <name evidence="7" type="ORF">PICST_31033</name>
</gene>
<dbReference type="GO" id="GO:0004497">
    <property type="term" value="F:monooxygenase activity"/>
    <property type="evidence" value="ECO:0007669"/>
    <property type="project" value="UniProtKB-KW"/>
</dbReference>
<evidence type="ECO:0000256" key="2">
    <source>
        <dbReference type="ARBA" id="ARBA00022630"/>
    </source>
</evidence>
<dbReference type="EMBL" id="CP000497">
    <property type="protein sequence ID" value="ABN65894.1"/>
    <property type="molecule type" value="Genomic_DNA"/>
</dbReference>
<dbReference type="SUPFAM" id="SSF51905">
    <property type="entry name" value="FAD/NAD(P)-binding domain"/>
    <property type="match status" value="1"/>
</dbReference>
<keyword evidence="2" id="KW-0285">Flavoprotein</keyword>
<dbReference type="Gene3D" id="3.50.50.60">
    <property type="entry name" value="FAD/NAD(P)-binding domain"/>
    <property type="match status" value="1"/>
</dbReference>
<dbReference type="RefSeq" id="XP_001383923.1">
    <property type="nucleotide sequence ID" value="XM_001383886.1"/>
</dbReference>
<evidence type="ECO:0000256" key="3">
    <source>
        <dbReference type="ARBA" id="ARBA00022827"/>
    </source>
</evidence>
<sequence>MTKEWKPLNVAVLGAGLGGLAAAIAMRRNGHTVTVYERYHFAGEVGASLSCASNGGKHLKEWGIDFDAAKPIILKDLIRHDWKTGEIEGVYSLGDYEKAFGTPYYNFHRIDIHNVLMDTATQEKGEGTPCKLLVDYKVIDVNHESGHMVFENGKEAYADLIIAADGIRSTTREKIGVIPEFGISTSCCYRCLFRTEDVHKLGLKDFSKNEAIEFWGGNDKNKIVLSPCSDGEIVSCYCFYPAEINDLREDGWNNEATPEQLLATFPELDGALKELFKIAFDIKQWRLYVHKQYPYWVKGKVGLLGDAAHPQMPDQSQGAVMAFEDAAAFGYIFSKMFNFSPQDGLKVYQSVRQPRANKIQAASLRARENLNERIGWSSGAADLKDENRLTIEEVCSYNIKADIDQIVKNMGL</sequence>